<dbReference type="EMBL" id="ASPP01025455">
    <property type="protein sequence ID" value="ETO08004.1"/>
    <property type="molecule type" value="Genomic_DNA"/>
</dbReference>
<dbReference type="AlphaFoldDB" id="X6M2A4"/>
<accession>X6M2A4</accession>
<comment type="caution">
    <text evidence="1">The sequence shown here is derived from an EMBL/GenBank/DDBJ whole genome shotgun (WGS) entry which is preliminary data.</text>
</comment>
<keyword evidence="2" id="KW-1185">Reference proteome</keyword>
<reference evidence="1 2" key="1">
    <citation type="journal article" date="2013" name="Curr. Biol.">
        <title>The Genome of the Foraminiferan Reticulomyxa filosa.</title>
        <authorList>
            <person name="Glockner G."/>
            <person name="Hulsmann N."/>
            <person name="Schleicher M."/>
            <person name="Noegel A.A."/>
            <person name="Eichinger L."/>
            <person name="Gallinger C."/>
            <person name="Pawlowski J."/>
            <person name="Sierra R."/>
            <person name="Euteneuer U."/>
            <person name="Pillet L."/>
            <person name="Moustafa A."/>
            <person name="Platzer M."/>
            <person name="Groth M."/>
            <person name="Szafranski K."/>
            <person name="Schliwa M."/>
        </authorList>
    </citation>
    <scope>NUCLEOTIDE SEQUENCE [LARGE SCALE GENOMIC DNA]</scope>
</reference>
<organism evidence="1 2">
    <name type="scientific">Reticulomyxa filosa</name>
    <dbReference type="NCBI Taxonomy" id="46433"/>
    <lineage>
        <taxon>Eukaryota</taxon>
        <taxon>Sar</taxon>
        <taxon>Rhizaria</taxon>
        <taxon>Retaria</taxon>
        <taxon>Foraminifera</taxon>
        <taxon>Monothalamids</taxon>
        <taxon>Reticulomyxidae</taxon>
        <taxon>Reticulomyxa</taxon>
    </lineage>
</organism>
<name>X6M2A4_RETFI</name>
<sequence>MNTSELEHVTPSLQYSKFFDMCDSILEDISEVLGQSMSLPVISLAQQCMNTVKENIQNSGQDVKASLLDALMKRLLCIVKSKLDAVRALPQALRNFQIHFFSSYLRHIFTSVEKFLLPTKLTSVPNLNQIIWLEILAQELEKIAQEKNIVDLSENTQETSRAVIDADKVAFTAELSSIKSLLAIHMLNSSQIIELINAKKYAEANEKSIQLYQNFACVDVKMLILLMKYRSLHLEDEQVSHFLKK</sequence>
<proteinExistence type="predicted"/>
<gene>
    <name evidence="1" type="ORF">RFI_29386</name>
</gene>
<evidence type="ECO:0000313" key="1">
    <source>
        <dbReference type="EMBL" id="ETO08004.1"/>
    </source>
</evidence>
<evidence type="ECO:0000313" key="2">
    <source>
        <dbReference type="Proteomes" id="UP000023152"/>
    </source>
</evidence>
<dbReference type="Proteomes" id="UP000023152">
    <property type="component" value="Unassembled WGS sequence"/>
</dbReference>
<protein>
    <submittedName>
        <fullName evidence="1">Uncharacterized protein</fullName>
    </submittedName>
</protein>